<comment type="caution">
    <text evidence="2">The sequence shown here is derived from an EMBL/GenBank/DDBJ whole genome shotgun (WGS) entry which is preliminary data.</text>
</comment>
<feature type="compositionally biased region" description="Low complexity" evidence="1">
    <location>
        <begin position="44"/>
        <end position="57"/>
    </location>
</feature>
<dbReference type="AlphaFoldDB" id="A0A4R0P5S7"/>
<evidence type="ECO:0000256" key="1">
    <source>
        <dbReference type="SAM" id="MobiDB-lite"/>
    </source>
</evidence>
<feature type="compositionally biased region" description="Pro residues" evidence="1">
    <location>
        <begin position="58"/>
        <end position="72"/>
    </location>
</feature>
<sequence>MSPTLPAAPGVSLPYRRRGGEGRAFGAGPGRRASRTARRPPAPSRRTAPRSPRCARPQRPPAPRPSARPAPAPSAHGSRILRRQICGSSSWPVLRIVMPPE</sequence>
<gene>
    <name evidence="2" type="ORF">E0D97_14710</name>
</gene>
<accession>A0A4R0P5S7</accession>
<keyword evidence="3" id="KW-1185">Reference proteome</keyword>
<evidence type="ECO:0000313" key="3">
    <source>
        <dbReference type="Proteomes" id="UP000291301"/>
    </source>
</evidence>
<protein>
    <submittedName>
        <fullName evidence="2">Uncharacterized protein</fullName>
    </submittedName>
</protein>
<feature type="region of interest" description="Disordered" evidence="1">
    <location>
        <begin position="1"/>
        <end position="83"/>
    </location>
</feature>
<dbReference type="Proteomes" id="UP000291301">
    <property type="component" value="Unassembled WGS sequence"/>
</dbReference>
<organism evidence="2 3">
    <name type="scientific">Oricola cellulosilytica</name>
    <dbReference type="NCBI Taxonomy" id="1429082"/>
    <lineage>
        <taxon>Bacteria</taxon>
        <taxon>Pseudomonadati</taxon>
        <taxon>Pseudomonadota</taxon>
        <taxon>Alphaproteobacteria</taxon>
        <taxon>Hyphomicrobiales</taxon>
        <taxon>Ahrensiaceae</taxon>
        <taxon>Oricola</taxon>
    </lineage>
</organism>
<proteinExistence type="predicted"/>
<dbReference type="EMBL" id="SJST01000007">
    <property type="protein sequence ID" value="TCD12274.1"/>
    <property type="molecule type" value="Genomic_DNA"/>
</dbReference>
<evidence type="ECO:0000313" key="2">
    <source>
        <dbReference type="EMBL" id="TCD12274.1"/>
    </source>
</evidence>
<name>A0A4R0P5S7_9HYPH</name>
<reference evidence="2 3" key="1">
    <citation type="journal article" date="2015" name="Antonie Van Leeuwenhoek">
        <title>Oricola cellulosilytica gen. nov., sp. nov., a cellulose-degrading bacterium of the family Phyllobacteriaceae isolated from surface seashore water, and emended descriptions of Mesorhizobium loti and Phyllobacterium myrsinacearum.</title>
        <authorList>
            <person name="Hameed A."/>
            <person name="Shahina M."/>
            <person name="Lai W.A."/>
            <person name="Lin S.Y."/>
            <person name="Young L.S."/>
            <person name="Liu Y.C."/>
            <person name="Hsu Y.H."/>
            <person name="Young C.C."/>
        </authorList>
    </citation>
    <scope>NUCLEOTIDE SEQUENCE [LARGE SCALE GENOMIC DNA]</scope>
    <source>
        <strain evidence="2 3">KCTC 52183</strain>
    </source>
</reference>